<keyword evidence="2" id="KW-1185">Reference proteome</keyword>
<evidence type="ECO:0000313" key="1">
    <source>
        <dbReference type="EMBL" id="ROH97010.1"/>
    </source>
</evidence>
<reference evidence="1 2" key="1">
    <citation type="submission" date="2018-11" db="EMBL/GenBank/DDBJ databases">
        <title>Proposal to divide the Flavobacteriaceae and reorganize its genera based on Amino Acid Identity values calculated from whole genome sequences.</title>
        <authorList>
            <person name="Nicholson A.C."/>
            <person name="Gulvik C.A."/>
            <person name="Whitney A.M."/>
            <person name="Humrighouse B.W."/>
            <person name="Bell M."/>
            <person name="Holmes B."/>
            <person name="Steigerwalt A."/>
            <person name="Villarma A."/>
            <person name="Sheth M."/>
            <person name="Batra D."/>
            <person name="Pryor J."/>
            <person name="Bernardet J.-F."/>
            <person name="Hugo C."/>
            <person name="Kampfer P."/>
            <person name="Newman J."/>
            <person name="Mcquiston J.R."/>
        </authorList>
    </citation>
    <scope>NUCLEOTIDE SEQUENCE [LARGE SCALE GENOMIC DNA]</scope>
    <source>
        <strain evidence="1 2">G0235</strain>
    </source>
</reference>
<dbReference type="Proteomes" id="UP000281899">
    <property type="component" value="Unassembled WGS sequence"/>
</dbReference>
<organism evidence="1 2">
    <name type="scientific">Chryseobacterium cucumeris</name>
    <dbReference type="NCBI Taxonomy" id="1813611"/>
    <lineage>
        <taxon>Bacteria</taxon>
        <taxon>Pseudomonadati</taxon>
        <taxon>Bacteroidota</taxon>
        <taxon>Flavobacteriia</taxon>
        <taxon>Flavobacteriales</taxon>
        <taxon>Weeksellaceae</taxon>
        <taxon>Chryseobacterium group</taxon>
        <taxon>Chryseobacterium</taxon>
    </lineage>
</organism>
<sequence length="265" mass="30440">MTLLLVITSCSKDNEIETPPKVITDRPAKISAAFPLLNAGLIISGNDVNYTFEYDSAGRVTKRNGFVFKGNIMYPDYFLHTSYTGITYTGNTAVMKNYNAGAPNERKLEFDNQGRVIKLIVPSVTDATKEKHITYSYNIAGKLAETLTSFPNAVYDPANPNDYILTYVDTFTYDNMGNMDKIVTKEKHNNIEVYIIKEVEFKDFDLVPNPFRKLGIFDEYFYYSLSTNNFGMLITKNYQLGNYINSYTSLWKRYYNSDWSMKLFE</sequence>
<accession>A0ABX9XEG6</accession>
<comment type="caution">
    <text evidence="1">The sequence shown here is derived from an EMBL/GenBank/DDBJ whole genome shotgun (WGS) entry which is preliminary data.</text>
</comment>
<dbReference type="EMBL" id="RJTW01000001">
    <property type="protein sequence ID" value="ROH97010.1"/>
    <property type="molecule type" value="Genomic_DNA"/>
</dbReference>
<proteinExistence type="predicted"/>
<evidence type="ECO:0000313" key="2">
    <source>
        <dbReference type="Proteomes" id="UP000281899"/>
    </source>
</evidence>
<gene>
    <name evidence="1" type="ORF">EGI15_00655</name>
</gene>
<name>A0ABX9XEG6_9FLAO</name>
<evidence type="ECO:0008006" key="3">
    <source>
        <dbReference type="Google" id="ProtNLM"/>
    </source>
</evidence>
<dbReference type="Gene3D" id="2.180.10.10">
    <property type="entry name" value="RHS repeat-associated core"/>
    <property type="match status" value="1"/>
</dbReference>
<protein>
    <recommendedName>
        <fullName evidence="3">YD repeat-containing protein</fullName>
    </recommendedName>
</protein>